<dbReference type="OrthoDB" id="9806170at2"/>
<feature type="domain" description="Formyl transferase N-terminal" evidence="7">
    <location>
        <begin position="3"/>
        <end position="177"/>
    </location>
</feature>
<comment type="caution">
    <text evidence="8">The sequence shown here is derived from an EMBL/GenBank/DDBJ whole genome shotgun (WGS) entry which is preliminary data.</text>
</comment>
<dbReference type="Gene3D" id="3.40.50.170">
    <property type="entry name" value="Formyl transferase, N-terminal domain"/>
    <property type="match status" value="1"/>
</dbReference>
<evidence type="ECO:0000256" key="5">
    <source>
        <dbReference type="ARBA" id="ARBA00047664"/>
    </source>
</evidence>
<dbReference type="GO" id="GO:0006189">
    <property type="term" value="P:'de novo' IMP biosynthetic process"/>
    <property type="evidence" value="ECO:0007669"/>
    <property type="project" value="UniProtKB-UniRule"/>
</dbReference>
<evidence type="ECO:0000256" key="3">
    <source>
        <dbReference type="ARBA" id="ARBA00022755"/>
    </source>
</evidence>
<accession>A0A0B4EQM0</accession>
<dbReference type="PATRIC" id="fig|1226633.4.peg.841"/>
<dbReference type="CDD" id="cd08645">
    <property type="entry name" value="FMT_core_GART"/>
    <property type="match status" value="1"/>
</dbReference>
<comment type="caution">
    <text evidence="6">Lacks conserved residue(s) required for the propagation of feature annotation.</text>
</comment>
<dbReference type="HAMAP" id="MF_01930">
    <property type="entry name" value="PurN"/>
    <property type="match status" value="1"/>
</dbReference>
<dbReference type="InterPro" id="IPR004607">
    <property type="entry name" value="GART"/>
</dbReference>
<dbReference type="Pfam" id="PF00551">
    <property type="entry name" value="Formyl_trans_N"/>
    <property type="match status" value="1"/>
</dbReference>
<dbReference type="PANTHER" id="PTHR43369">
    <property type="entry name" value="PHOSPHORIBOSYLGLYCINAMIDE FORMYLTRANSFERASE"/>
    <property type="match status" value="1"/>
</dbReference>
<feature type="site" description="Raises pKa of active site His" evidence="6">
    <location>
        <position position="140"/>
    </location>
</feature>
<dbReference type="AlphaFoldDB" id="A0A0B4EQM0"/>
<dbReference type="EMBL" id="AUZI01000012">
    <property type="protein sequence ID" value="KID49265.1"/>
    <property type="molecule type" value="Genomic_DNA"/>
</dbReference>
<dbReference type="UniPathway" id="UPA00074">
    <property type="reaction ID" value="UER00126"/>
</dbReference>
<dbReference type="EC" id="2.1.2.2" evidence="6"/>
<dbReference type="InterPro" id="IPR036477">
    <property type="entry name" value="Formyl_transf_N_sf"/>
</dbReference>
<evidence type="ECO:0000256" key="2">
    <source>
        <dbReference type="ARBA" id="ARBA00022679"/>
    </source>
</evidence>
<dbReference type="SUPFAM" id="SSF53328">
    <property type="entry name" value="Formyltransferase"/>
    <property type="match status" value="1"/>
</dbReference>
<evidence type="ECO:0000256" key="4">
    <source>
        <dbReference type="ARBA" id="ARBA00038440"/>
    </source>
</evidence>
<dbReference type="Proteomes" id="UP000031184">
    <property type="component" value="Unassembled WGS sequence"/>
</dbReference>
<keyword evidence="3 6" id="KW-0658">Purine biosynthesis</keyword>
<comment type="similarity">
    <text evidence="4 6">Belongs to the GART family.</text>
</comment>
<sequence length="186" mass="20919">MFKIAVLVSGGGTDLQSILDAIETGTLTDCEVSYIVADRNCPALDRARKYKIPFCILKKEDLHSFFQGKEIDLIVLAGYLSILPNNFLQNWEKKIINIHPSLLPKFGGKGMHGIHVHEAVLAAKEEKSGCTVHYVTEEIDGGEIILQREIPVYSTDTAVLLQERVLEQEHILLPEAIQKIKEERKR</sequence>
<gene>
    <name evidence="6" type="primary">purN</name>
    <name evidence="8" type="ORF">C095_04175</name>
</gene>
<feature type="active site" description="Proton donor" evidence="6">
    <location>
        <position position="99"/>
    </location>
</feature>
<name>A0A0B4EQM0_9FUSO</name>
<dbReference type="PANTHER" id="PTHR43369:SF2">
    <property type="entry name" value="PHOSPHORIBOSYLGLYCINAMIDE FORMYLTRANSFERASE"/>
    <property type="match status" value="1"/>
</dbReference>
<dbReference type="PROSITE" id="PS00373">
    <property type="entry name" value="GART"/>
    <property type="match status" value="1"/>
</dbReference>
<protein>
    <recommendedName>
        <fullName evidence="6">Phosphoribosylglycinamide formyltransferase</fullName>
        <ecNumber evidence="6">2.1.2.2</ecNumber>
    </recommendedName>
    <alternativeName>
        <fullName evidence="6">5'-phosphoribosylglycinamide transformylase</fullName>
    </alternativeName>
    <alternativeName>
        <fullName evidence="6">GAR transformylase</fullName>
        <shortName evidence="6">GART</shortName>
    </alternativeName>
</protein>
<evidence type="ECO:0000259" key="7">
    <source>
        <dbReference type="Pfam" id="PF00551"/>
    </source>
</evidence>
<comment type="catalytic activity">
    <reaction evidence="5 6">
        <text>N(1)-(5-phospho-beta-D-ribosyl)glycinamide + (6R)-10-formyltetrahydrofolate = N(2)-formyl-N(1)-(5-phospho-beta-D-ribosyl)glycinamide + (6S)-5,6,7,8-tetrahydrofolate + H(+)</text>
        <dbReference type="Rhea" id="RHEA:15053"/>
        <dbReference type="ChEBI" id="CHEBI:15378"/>
        <dbReference type="ChEBI" id="CHEBI:57453"/>
        <dbReference type="ChEBI" id="CHEBI:143788"/>
        <dbReference type="ChEBI" id="CHEBI:147286"/>
        <dbReference type="ChEBI" id="CHEBI:195366"/>
        <dbReference type="EC" id="2.1.2.2"/>
    </reaction>
</comment>
<dbReference type="GO" id="GO:0005829">
    <property type="term" value="C:cytosol"/>
    <property type="evidence" value="ECO:0007669"/>
    <property type="project" value="TreeGrafter"/>
</dbReference>
<dbReference type="NCBIfam" id="TIGR00639">
    <property type="entry name" value="PurN"/>
    <property type="match status" value="1"/>
</dbReference>
<feature type="binding site" evidence="6">
    <location>
        <position position="59"/>
    </location>
    <ligand>
        <name>(6R)-10-formyltetrahydrofolate</name>
        <dbReference type="ChEBI" id="CHEBI:195366"/>
    </ligand>
</feature>
<evidence type="ECO:0000313" key="8">
    <source>
        <dbReference type="EMBL" id="KID49265.1"/>
    </source>
</evidence>
<comment type="pathway">
    <text evidence="1 6">Purine metabolism; IMP biosynthesis via de novo pathway; N(2)-formyl-N(1)-(5-phospho-D-ribosyl)glycinamide from N(1)-(5-phospho-D-ribosyl)glycinamide (10-formyl THF route): step 1/1.</text>
</comment>
<dbReference type="RefSeq" id="WP_005953992.1">
    <property type="nucleotide sequence ID" value="NZ_AOJP01000001.1"/>
</dbReference>
<organism evidence="8 9">
    <name type="scientific">Fusobacterium necrophorum subsp. funduliforme B35</name>
    <dbReference type="NCBI Taxonomy" id="1226633"/>
    <lineage>
        <taxon>Bacteria</taxon>
        <taxon>Fusobacteriati</taxon>
        <taxon>Fusobacteriota</taxon>
        <taxon>Fusobacteriia</taxon>
        <taxon>Fusobacteriales</taxon>
        <taxon>Fusobacteriaceae</taxon>
        <taxon>Fusobacterium</taxon>
    </lineage>
</organism>
<dbReference type="GO" id="GO:0004644">
    <property type="term" value="F:phosphoribosylglycinamide formyltransferase activity"/>
    <property type="evidence" value="ECO:0007669"/>
    <property type="project" value="UniProtKB-UniRule"/>
</dbReference>
<evidence type="ECO:0000256" key="1">
    <source>
        <dbReference type="ARBA" id="ARBA00005054"/>
    </source>
</evidence>
<dbReference type="InterPro" id="IPR001555">
    <property type="entry name" value="GART_AS"/>
</dbReference>
<comment type="function">
    <text evidence="6">Catalyzes the transfer of a formyl group from 10-formyltetrahydrofolate to 5-phospho-ribosyl-glycinamide (GAR), producing 5-phospho-ribosyl-N-formylglycinamide (FGAR) and tetrahydrofolate.</text>
</comment>
<dbReference type="InterPro" id="IPR002376">
    <property type="entry name" value="Formyl_transf_N"/>
</dbReference>
<keyword evidence="2 6" id="KW-0808">Transferase</keyword>
<evidence type="ECO:0000256" key="6">
    <source>
        <dbReference type="HAMAP-Rule" id="MF_01930"/>
    </source>
</evidence>
<evidence type="ECO:0000313" key="9">
    <source>
        <dbReference type="Proteomes" id="UP000031184"/>
    </source>
</evidence>
<proteinExistence type="inferred from homology"/>
<feature type="binding site" evidence="6">
    <location>
        <position position="97"/>
    </location>
    <ligand>
        <name>(6R)-10-formyltetrahydrofolate</name>
        <dbReference type="ChEBI" id="CHEBI:195366"/>
    </ligand>
</feature>
<reference evidence="8 9" key="1">
    <citation type="submission" date="2013-08" db="EMBL/GenBank/DDBJ databases">
        <title>An opportunistic ruminal bacterium that causes liver abscesses in cattle.</title>
        <authorList>
            <person name="Benahmed F.H."/>
            <person name="Rasmussen M."/>
            <person name="Harbottle H."/>
            <person name="Soppet D."/>
            <person name="Nagaraja T.G."/>
            <person name="Davidson M."/>
        </authorList>
    </citation>
    <scope>NUCLEOTIDE SEQUENCE [LARGE SCALE GENOMIC DNA]</scope>
    <source>
        <strain evidence="8 9">B35</strain>
    </source>
</reference>